<dbReference type="NCBIfam" id="TIGR03083">
    <property type="entry name" value="maleylpyruvate isomerase family mycothiol-dependent enzyme"/>
    <property type="match status" value="1"/>
</dbReference>
<dbReference type="AlphaFoldDB" id="A0A1G6MU58"/>
<feature type="domain" description="Mycothiol-dependent maleylpyruvate isomerase metal-binding" evidence="1">
    <location>
        <begin position="11"/>
        <end position="94"/>
    </location>
</feature>
<dbReference type="InterPro" id="IPR034660">
    <property type="entry name" value="DinB/YfiT-like"/>
</dbReference>
<dbReference type="Proteomes" id="UP000199417">
    <property type="component" value="Unassembled WGS sequence"/>
</dbReference>
<dbReference type="SUPFAM" id="SSF109854">
    <property type="entry name" value="DinB/YfiT-like putative metalloenzymes"/>
    <property type="match status" value="1"/>
</dbReference>
<proteinExistence type="predicted"/>
<dbReference type="Gene3D" id="1.20.120.450">
    <property type="entry name" value="dinb family like domain"/>
    <property type="match status" value="1"/>
</dbReference>
<dbReference type="InterPro" id="IPR024344">
    <property type="entry name" value="MDMPI_metal-binding"/>
</dbReference>
<evidence type="ECO:0000313" key="2">
    <source>
        <dbReference type="EMBL" id="SDC59138.1"/>
    </source>
</evidence>
<keyword evidence="3" id="KW-1185">Reference proteome</keyword>
<protein>
    <submittedName>
        <fullName evidence="2">TIGR03083 family protein</fullName>
    </submittedName>
</protein>
<organism evidence="2 3">
    <name type="scientific">Rhodococcus tukisamuensis</name>
    <dbReference type="NCBI Taxonomy" id="168276"/>
    <lineage>
        <taxon>Bacteria</taxon>
        <taxon>Bacillati</taxon>
        <taxon>Actinomycetota</taxon>
        <taxon>Actinomycetes</taxon>
        <taxon>Mycobacteriales</taxon>
        <taxon>Nocardiaceae</taxon>
        <taxon>Rhodococcus</taxon>
    </lineage>
</organism>
<dbReference type="InterPro" id="IPR017517">
    <property type="entry name" value="Maleyloyr_isom"/>
</dbReference>
<reference evidence="2 3" key="1">
    <citation type="submission" date="2016-10" db="EMBL/GenBank/DDBJ databases">
        <authorList>
            <person name="de Groot N.N."/>
        </authorList>
    </citation>
    <scope>NUCLEOTIDE SEQUENCE [LARGE SCALE GENOMIC DNA]</scope>
    <source>
        <strain evidence="2 3">JCM 11308</strain>
    </source>
</reference>
<dbReference type="Pfam" id="PF11716">
    <property type="entry name" value="MDMPI_N"/>
    <property type="match status" value="1"/>
</dbReference>
<evidence type="ECO:0000313" key="3">
    <source>
        <dbReference type="Proteomes" id="UP000199417"/>
    </source>
</evidence>
<dbReference type="EMBL" id="FNAB01000001">
    <property type="protein sequence ID" value="SDC59138.1"/>
    <property type="molecule type" value="Genomic_DNA"/>
</dbReference>
<accession>A0A1G6MU58</accession>
<dbReference type="STRING" id="168276.SAMN05444580_101316"/>
<evidence type="ECO:0000259" key="1">
    <source>
        <dbReference type="Pfam" id="PF11716"/>
    </source>
</evidence>
<sequence length="208" mass="22183">MPAASPWPAIHAERGALADDLASLREDQWSTPSLCRGWSVWETLGHMTATAKMTPAKFVLGMFGTGFRFESFTAKNIARETAGTPADTLAEFRSVQGSTSSPPGPVDSWLGETIVHAEDIRRPLGIAHTYPADDVLRVADFYKGSNLLIGTKSRIAGVMLRATDVDWSTGSGPEVTGPMLSLLMAMTGRDVALADLSGDGLATLTEQM</sequence>
<name>A0A1G6MU58_9NOCA</name>
<gene>
    <name evidence="2" type="ORF">SAMN05444580_101316</name>
</gene>
<dbReference type="RefSeq" id="WP_072846662.1">
    <property type="nucleotide sequence ID" value="NZ_FNAB01000001.1"/>
</dbReference>
<dbReference type="GO" id="GO:0046872">
    <property type="term" value="F:metal ion binding"/>
    <property type="evidence" value="ECO:0007669"/>
    <property type="project" value="InterPro"/>
</dbReference>